<evidence type="ECO:0000313" key="2">
    <source>
        <dbReference type="Proteomes" id="UP000184520"/>
    </source>
</evidence>
<gene>
    <name evidence="1" type="ORF">SAMN05216361_4188</name>
</gene>
<evidence type="ECO:0008006" key="3">
    <source>
        <dbReference type="Google" id="ProtNLM"/>
    </source>
</evidence>
<dbReference type="SUPFAM" id="SSF53850">
    <property type="entry name" value="Periplasmic binding protein-like II"/>
    <property type="match status" value="1"/>
</dbReference>
<reference evidence="2" key="1">
    <citation type="submission" date="2016-11" db="EMBL/GenBank/DDBJ databases">
        <authorList>
            <person name="Varghese N."/>
            <person name="Submissions S."/>
        </authorList>
    </citation>
    <scope>NUCLEOTIDE SEQUENCE [LARGE SCALE GENOMIC DNA]</scope>
    <source>
        <strain evidence="2">CGMCC 1.8995</strain>
    </source>
</reference>
<evidence type="ECO:0000313" key="1">
    <source>
        <dbReference type="EMBL" id="SHH28332.1"/>
    </source>
</evidence>
<dbReference type="Proteomes" id="UP000184520">
    <property type="component" value="Unassembled WGS sequence"/>
</dbReference>
<protein>
    <recommendedName>
        <fullName evidence="3">Solute-binding protein family 3/N-terminal domain-containing protein</fullName>
    </recommendedName>
</protein>
<dbReference type="STRING" id="634436.SAMN05216361_4188"/>
<organism evidence="1 2">
    <name type="scientific">Marisediminitalea aggregata</name>
    <dbReference type="NCBI Taxonomy" id="634436"/>
    <lineage>
        <taxon>Bacteria</taxon>
        <taxon>Pseudomonadati</taxon>
        <taxon>Pseudomonadota</taxon>
        <taxon>Gammaproteobacteria</taxon>
        <taxon>Alteromonadales</taxon>
        <taxon>Alteromonadaceae</taxon>
        <taxon>Marisediminitalea</taxon>
    </lineage>
</organism>
<sequence length="260" mass="29794">MVHQDNVRIPRPAPGTTDIYNYIVELLTRALAVTEREYGSLKVVANPETTPQQRQLMNLSNGNTDIAWSITSAERESRYTPVRVPLIGGLFGYRVFLVRADDNRFNYAPSLPDLKAMTAIQGANWPDTHILQFNEFSVLGTYGSGHMLLHRKMFDYFPRAIHEVSQELLEYPQFTLNVAPQLALKYDNPMFFFVSKKHPRLAERLTKGLTTLYNNGEMLNLLTQQPFYADAEEMLFGREIYVLQNPLLTDETKAALAQFR</sequence>
<dbReference type="AlphaFoldDB" id="A0A1M5RPZ7"/>
<keyword evidence="2" id="KW-1185">Reference proteome</keyword>
<proteinExistence type="predicted"/>
<name>A0A1M5RPZ7_9ALTE</name>
<dbReference type="EMBL" id="FQWD01000008">
    <property type="protein sequence ID" value="SHH28332.1"/>
    <property type="molecule type" value="Genomic_DNA"/>
</dbReference>
<accession>A0A1M5RPZ7</accession>